<reference evidence="15 16" key="1">
    <citation type="journal article" date="2018" name="G3 (Bethesda)">
        <title>A High-Quality Reference Genome for the Invasive Mosquitofish Gambusia affinis Using a Chicago Library.</title>
        <authorList>
            <person name="Hoffberg S.L."/>
            <person name="Troendle N.J."/>
            <person name="Glenn T.C."/>
            <person name="Mahmud O."/>
            <person name="Louha S."/>
            <person name="Chalopin D."/>
            <person name="Bennetzen J.L."/>
            <person name="Mauricio R."/>
        </authorList>
    </citation>
    <scope>NUCLEOTIDE SEQUENCE [LARGE SCALE GENOMIC DNA]</scope>
    <source>
        <strain evidence="15">NE01/NJP1002.9</strain>
        <tissue evidence="15">Muscle</tissue>
    </source>
</reference>
<evidence type="ECO:0000256" key="1">
    <source>
        <dbReference type="ARBA" id="ARBA00001947"/>
    </source>
</evidence>
<evidence type="ECO:0000256" key="4">
    <source>
        <dbReference type="ARBA" id="ARBA00022525"/>
    </source>
</evidence>
<dbReference type="SMART" id="SM00631">
    <property type="entry name" value="Zn_pept"/>
    <property type="match status" value="1"/>
</dbReference>
<sequence>MKARVLPRALVAGRFSAELLEQVVFCSISSTLMFPTLTFPCSPHTDNNSCALQFAACAAILSVLQANYRSAFATPEDRFNTAALESTRRLWSSLHPGGIQGALENLRFGNRYGGYGGSRGGGGGSLFCGGERHDAHVSKGVKTWLATPLEKMMLNMMTLSFVPLLLAMVALTLESKVEYDYFQYHPMEEISSWMSQMAKQYPDVVTIVDYGKSYENRTISLMRIGLKTDAKKKAIWMDCGIHAREWIAPAFCQYFVRQILQTYKTDAKMEAMMTNMDFYITPVLNVDGYIFSWKNSSNRLWRKNRSPGPSGDCYGTDLNRNFDANWGSECLITELRVVKQLVGLCQQLILFSFAAIGVSSDCNSNIYPGRGPISEPEAQAVTYFVGSRKEDFLCFLTIHSYGQLLLIPYGHPDFTASNYDELMKVGEEAAEAIWKVHGKKYRVGTSPAVLYPNSGSSRDWARMQDIPLTFTFELRDNGTYGFELPQEEIQPTCEEAYSGALHIITYAHDKTFNGAAATAAALWTTLLALGVNL</sequence>
<dbReference type="Gene3D" id="3.40.630.10">
    <property type="entry name" value="Zn peptidases"/>
    <property type="match status" value="1"/>
</dbReference>
<dbReference type="FunFam" id="3.40.630.10:FF:000040">
    <property type="entry name" value="zinc carboxypeptidase"/>
    <property type="match status" value="1"/>
</dbReference>
<dbReference type="PROSITE" id="PS00132">
    <property type="entry name" value="CARBOXYPEPT_ZN_1"/>
    <property type="match status" value="1"/>
</dbReference>
<evidence type="ECO:0000259" key="14">
    <source>
        <dbReference type="PROSITE" id="PS52035"/>
    </source>
</evidence>
<dbReference type="GO" id="GO:0005615">
    <property type="term" value="C:extracellular space"/>
    <property type="evidence" value="ECO:0007669"/>
    <property type="project" value="TreeGrafter"/>
</dbReference>
<gene>
    <name evidence="15" type="ORF">CCH79_00018835</name>
</gene>
<evidence type="ECO:0000313" key="15">
    <source>
        <dbReference type="EMBL" id="PWA31985.1"/>
    </source>
</evidence>
<proteinExistence type="inferred from homology"/>
<comment type="subcellular location">
    <subcellularLocation>
        <location evidence="2">Secreted</location>
    </subcellularLocation>
</comment>
<evidence type="ECO:0000256" key="9">
    <source>
        <dbReference type="ARBA" id="ARBA00022833"/>
    </source>
</evidence>
<evidence type="ECO:0000256" key="8">
    <source>
        <dbReference type="ARBA" id="ARBA00022801"/>
    </source>
</evidence>
<keyword evidence="6" id="KW-0645">Protease</keyword>
<evidence type="ECO:0000256" key="3">
    <source>
        <dbReference type="ARBA" id="ARBA00005988"/>
    </source>
</evidence>
<evidence type="ECO:0000256" key="11">
    <source>
        <dbReference type="ARBA" id="ARBA00023157"/>
    </source>
</evidence>
<dbReference type="GO" id="GO:0006508">
    <property type="term" value="P:proteolysis"/>
    <property type="evidence" value="ECO:0007669"/>
    <property type="project" value="UniProtKB-KW"/>
</dbReference>
<comment type="function">
    <text evidence="12">Involved in the digestion of the blood meal.</text>
</comment>
<evidence type="ECO:0000256" key="10">
    <source>
        <dbReference type="ARBA" id="ARBA00023049"/>
    </source>
</evidence>
<evidence type="ECO:0000256" key="13">
    <source>
        <dbReference type="PROSITE-ProRule" id="PRU01379"/>
    </source>
</evidence>
<feature type="active site" description="Proton donor/acceptor" evidence="13">
    <location>
        <position position="473"/>
    </location>
</feature>
<evidence type="ECO:0000256" key="5">
    <source>
        <dbReference type="ARBA" id="ARBA00022645"/>
    </source>
</evidence>
<comment type="caution">
    <text evidence="15">The sequence shown here is derived from an EMBL/GenBank/DDBJ whole genome shotgun (WGS) entry which is preliminary data.</text>
</comment>
<accession>A0A315W7H3</accession>
<keyword evidence="11" id="KW-1015">Disulfide bond</keyword>
<feature type="domain" description="Peptidase M14" evidence="14">
    <location>
        <begin position="183"/>
        <end position="507"/>
    </location>
</feature>
<keyword evidence="4" id="KW-0964">Secreted</keyword>
<dbReference type="Proteomes" id="UP000250572">
    <property type="component" value="Unassembled WGS sequence"/>
</dbReference>
<dbReference type="PRINTS" id="PR00765">
    <property type="entry name" value="CRBOXYPTASEA"/>
</dbReference>
<name>A0A315W7H3_GAMAF</name>
<keyword evidence="7" id="KW-0479">Metal-binding</keyword>
<dbReference type="InterPro" id="IPR057246">
    <property type="entry name" value="CARBOXYPEPT_ZN_1"/>
</dbReference>
<organism evidence="15 16">
    <name type="scientific">Gambusia affinis</name>
    <name type="common">Western mosquitofish</name>
    <name type="synonym">Heterandria affinis</name>
    <dbReference type="NCBI Taxonomy" id="33528"/>
    <lineage>
        <taxon>Eukaryota</taxon>
        <taxon>Metazoa</taxon>
        <taxon>Chordata</taxon>
        <taxon>Craniata</taxon>
        <taxon>Vertebrata</taxon>
        <taxon>Euteleostomi</taxon>
        <taxon>Actinopterygii</taxon>
        <taxon>Neopterygii</taxon>
        <taxon>Teleostei</taxon>
        <taxon>Neoteleostei</taxon>
        <taxon>Acanthomorphata</taxon>
        <taxon>Ovalentaria</taxon>
        <taxon>Atherinomorphae</taxon>
        <taxon>Cyprinodontiformes</taxon>
        <taxon>Poeciliidae</taxon>
        <taxon>Poeciliinae</taxon>
        <taxon>Gambusia</taxon>
    </lineage>
</organism>
<dbReference type="SUPFAM" id="SSF53187">
    <property type="entry name" value="Zn-dependent exopeptidases"/>
    <property type="match status" value="1"/>
</dbReference>
<dbReference type="GO" id="GO:0004181">
    <property type="term" value="F:metallocarboxypeptidase activity"/>
    <property type="evidence" value="ECO:0007669"/>
    <property type="project" value="InterPro"/>
</dbReference>
<evidence type="ECO:0000313" key="16">
    <source>
        <dbReference type="Proteomes" id="UP000250572"/>
    </source>
</evidence>
<feature type="non-terminal residue" evidence="15">
    <location>
        <position position="533"/>
    </location>
</feature>
<dbReference type="PANTHER" id="PTHR11705:SF19">
    <property type="entry name" value="CARBOXYPEPTIDASE O"/>
    <property type="match status" value="1"/>
</dbReference>
<dbReference type="AlphaFoldDB" id="A0A315W7H3"/>
<dbReference type="PROSITE" id="PS52035">
    <property type="entry name" value="PEPTIDASE_M14"/>
    <property type="match status" value="1"/>
</dbReference>
<keyword evidence="10" id="KW-0482">Metalloprotease</keyword>
<keyword evidence="16" id="KW-1185">Reference proteome</keyword>
<keyword evidence="9" id="KW-0862">Zinc</keyword>
<dbReference type="EMBL" id="NHOQ01000238">
    <property type="protein sequence ID" value="PWA31985.1"/>
    <property type="molecule type" value="Genomic_DNA"/>
</dbReference>
<keyword evidence="5" id="KW-0121">Carboxypeptidase</keyword>
<evidence type="ECO:0000256" key="7">
    <source>
        <dbReference type="ARBA" id="ARBA00022723"/>
    </source>
</evidence>
<evidence type="ECO:0000256" key="12">
    <source>
        <dbReference type="ARBA" id="ARBA00057299"/>
    </source>
</evidence>
<dbReference type="PANTHER" id="PTHR11705">
    <property type="entry name" value="PROTEASE FAMILY M14 CARBOXYPEPTIDASE A,B"/>
    <property type="match status" value="1"/>
</dbReference>
<dbReference type="Pfam" id="PF00246">
    <property type="entry name" value="Peptidase_M14"/>
    <property type="match status" value="1"/>
</dbReference>
<dbReference type="GO" id="GO:0008270">
    <property type="term" value="F:zinc ion binding"/>
    <property type="evidence" value="ECO:0007669"/>
    <property type="project" value="InterPro"/>
</dbReference>
<evidence type="ECO:0000256" key="6">
    <source>
        <dbReference type="ARBA" id="ARBA00022670"/>
    </source>
</evidence>
<dbReference type="STRING" id="33528.ENSGAFP00000029290"/>
<keyword evidence="8" id="KW-0378">Hydrolase</keyword>
<comment type="cofactor">
    <cofactor evidence="1">
        <name>Zn(2+)</name>
        <dbReference type="ChEBI" id="CHEBI:29105"/>
    </cofactor>
</comment>
<comment type="similarity">
    <text evidence="3 13">Belongs to the peptidase M14 family.</text>
</comment>
<dbReference type="InterPro" id="IPR000834">
    <property type="entry name" value="Peptidase_M14"/>
</dbReference>
<evidence type="ECO:0000256" key="2">
    <source>
        <dbReference type="ARBA" id="ARBA00004613"/>
    </source>
</evidence>
<protein>
    <recommendedName>
        <fullName evidence="14">Peptidase M14 domain-containing protein</fullName>
    </recommendedName>
</protein>